<keyword evidence="7" id="KW-0472">Membrane</keyword>
<dbReference type="InterPro" id="IPR001128">
    <property type="entry name" value="Cyt_P450"/>
</dbReference>
<dbReference type="STRING" id="503106.A0A218Z8Q1"/>
<dbReference type="Pfam" id="PF00067">
    <property type="entry name" value="p450"/>
    <property type="match status" value="1"/>
</dbReference>
<evidence type="ECO:0000256" key="6">
    <source>
        <dbReference type="SAM" id="MobiDB-lite"/>
    </source>
</evidence>
<keyword evidence="7" id="KW-1133">Transmembrane helix</keyword>
<dbReference type="InterPro" id="IPR036396">
    <property type="entry name" value="Cyt_P450_sf"/>
</dbReference>
<comment type="similarity">
    <text evidence="2">Belongs to the cytochrome P450 family.</text>
</comment>
<evidence type="ECO:0000256" key="2">
    <source>
        <dbReference type="ARBA" id="ARBA00010617"/>
    </source>
</evidence>
<protein>
    <submittedName>
        <fullName evidence="8">Cytochrome P</fullName>
    </submittedName>
</protein>
<keyword evidence="3 5" id="KW-0479">Metal-binding</keyword>
<dbReference type="Proteomes" id="UP000242519">
    <property type="component" value="Unassembled WGS sequence"/>
</dbReference>
<dbReference type="SUPFAM" id="SSF48264">
    <property type="entry name" value="Cytochrome P450"/>
    <property type="match status" value="1"/>
</dbReference>
<dbReference type="InterPro" id="IPR053007">
    <property type="entry name" value="CYP450_monoxygenase_sec-met"/>
</dbReference>
<feature type="region of interest" description="Disordered" evidence="6">
    <location>
        <begin position="646"/>
        <end position="677"/>
    </location>
</feature>
<evidence type="ECO:0000256" key="4">
    <source>
        <dbReference type="ARBA" id="ARBA00023004"/>
    </source>
</evidence>
<dbReference type="GO" id="GO:0020037">
    <property type="term" value="F:heme binding"/>
    <property type="evidence" value="ECO:0007669"/>
    <property type="project" value="InterPro"/>
</dbReference>
<dbReference type="OrthoDB" id="1470350at2759"/>
<evidence type="ECO:0000313" key="8">
    <source>
        <dbReference type="EMBL" id="OWP03566.1"/>
    </source>
</evidence>
<keyword evidence="9" id="KW-1185">Reference proteome</keyword>
<keyword evidence="4 5" id="KW-0408">Iron</keyword>
<dbReference type="PRINTS" id="PR00465">
    <property type="entry name" value="EP450IV"/>
</dbReference>
<keyword evidence="5" id="KW-0349">Heme</keyword>
<accession>A0A218Z8Q1</accession>
<comment type="caution">
    <text evidence="8">The sequence shown here is derived from an EMBL/GenBank/DDBJ whole genome shotgun (WGS) entry which is preliminary data.</text>
</comment>
<evidence type="ECO:0000313" key="9">
    <source>
        <dbReference type="Proteomes" id="UP000242519"/>
    </source>
</evidence>
<dbReference type="GO" id="GO:0004497">
    <property type="term" value="F:monooxygenase activity"/>
    <property type="evidence" value="ECO:0007669"/>
    <property type="project" value="InterPro"/>
</dbReference>
<dbReference type="CDD" id="cd11040">
    <property type="entry name" value="CYP7_CYP8-like"/>
    <property type="match status" value="1"/>
</dbReference>
<feature type="transmembrane region" description="Helical" evidence="7">
    <location>
        <begin position="20"/>
        <end position="39"/>
    </location>
</feature>
<gene>
    <name evidence="8" type="ORF">B2J93_7584</name>
</gene>
<dbReference type="GO" id="GO:0005506">
    <property type="term" value="F:iron ion binding"/>
    <property type="evidence" value="ECO:0007669"/>
    <property type="project" value="InterPro"/>
</dbReference>
<reference evidence="8 9" key="1">
    <citation type="submission" date="2017-04" db="EMBL/GenBank/DDBJ databases">
        <title>Draft genome sequence of Marssonina coronaria NL1: causal agent of apple blotch.</title>
        <authorList>
            <person name="Cheng Q."/>
        </authorList>
    </citation>
    <scope>NUCLEOTIDE SEQUENCE [LARGE SCALE GENOMIC DNA]</scope>
    <source>
        <strain evidence="8 9">NL1</strain>
    </source>
</reference>
<dbReference type="AlphaFoldDB" id="A0A218Z8Q1"/>
<evidence type="ECO:0000256" key="1">
    <source>
        <dbReference type="ARBA" id="ARBA00001971"/>
    </source>
</evidence>
<sequence length="875" mass="94016">MSALNGSSTDPYAHAAQYGHLYALSSGLVIAAAICISWVTKAATTDRRDPPVVRSKIPLIGHLFGIKPIFTLDILSQRIHVITSPSLVQSVFRNAASLSFDPITTSASKRVFQMTERQTKLLQGTAPREEGRGESSIAKATYQVMHATLQPGASLFQTTAVALQRFASSLDGIGAQGHEVRLYEWLQHHFTIATAEALYGASNPVSEDSGMVRSLRDFERSIGLLFLDIFPSLTCPAGHRARAAFVSAFKRYYDNNDLGSASAIIRGRHDVLTSSGLTTDDLAHFDIGILTAATMNSNPGLFWLVSFIYSSPPLLSSVRAEVDAATPAQTSPQGKQEARMDIGLLLRKCPLLTSCWQETLRLRAASIPNRVVVEDTLLDDAVLLRRGDVVQLPCQAMHTSPRTWGLDASAFDPTRFLASTTADLDRERRKSRKQAYNPFGGGAVLCPGRHFSSMEIVGAVAMIVKGFEIQGVEVLGVRMQSMSEQVKHPDGDLTVVIRRREGWQGLAWRFGAVSPRAPAIWLPRAPPTIPERTVGGSKIPHSSPVRVTPDAGAALGRGSRTSADGRWVPASLTDFSLRAPFQISAGSPLCVGLSAEGPLLVSRLKTAASRRRLIDAFYSHSKQFASEDRISNPIDSDMASRITAALNPNIPSPQGDPPARETSDPRPSPPLDVLPGPCGLLQPLPTTPHFSGLLLLCHHSAGWCSRSDRDIGLPATWTSLPVPPPASQLALGHGSRPTAPLPPLIPMLLFSALALPSRPRCSGRCPASPLHSASEQHSPRAQLRGPVRVSCSDMDLGCDLDNLEMRRYTGTGAGAFPCMFSSTLDTSQPDPSPPRVFLALTLAHPLLGNGSMSSATETQLGRNVEVTGARARHAA</sequence>
<evidence type="ECO:0000256" key="3">
    <source>
        <dbReference type="ARBA" id="ARBA00022723"/>
    </source>
</evidence>
<dbReference type="PANTHER" id="PTHR47582:SF1">
    <property type="entry name" value="P450, PUTATIVE (EUROFUNG)-RELATED"/>
    <property type="match status" value="1"/>
</dbReference>
<evidence type="ECO:0000256" key="5">
    <source>
        <dbReference type="PIRSR" id="PIRSR602403-1"/>
    </source>
</evidence>
<dbReference type="PANTHER" id="PTHR47582">
    <property type="entry name" value="P450, PUTATIVE (EUROFUNG)-RELATED"/>
    <property type="match status" value="1"/>
</dbReference>
<dbReference type="Gene3D" id="1.10.630.10">
    <property type="entry name" value="Cytochrome P450"/>
    <property type="match status" value="1"/>
</dbReference>
<organism evidence="8 9">
    <name type="scientific">Diplocarpon coronariae</name>
    <dbReference type="NCBI Taxonomy" id="2795749"/>
    <lineage>
        <taxon>Eukaryota</taxon>
        <taxon>Fungi</taxon>
        <taxon>Dikarya</taxon>
        <taxon>Ascomycota</taxon>
        <taxon>Pezizomycotina</taxon>
        <taxon>Leotiomycetes</taxon>
        <taxon>Helotiales</taxon>
        <taxon>Drepanopezizaceae</taxon>
        <taxon>Diplocarpon</taxon>
    </lineage>
</organism>
<dbReference type="InParanoid" id="A0A218Z8Q1"/>
<dbReference type="InterPro" id="IPR002403">
    <property type="entry name" value="Cyt_P450_E_grp-IV"/>
</dbReference>
<name>A0A218Z8Q1_9HELO</name>
<feature type="binding site" description="axial binding residue" evidence="5">
    <location>
        <position position="446"/>
    </location>
    <ligand>
        <name>heme</name>
        <dbReference type="ChEBI" id="CHEBI:30413"/>
    </ligand>
    <ligandPart>
        <name>Fe</name>
        <dbReference type="ChEBI" id="CHEBI:18248"/>
    </ligandPart>
</feature>
<keyword evidence="7" id="KW-0812">Transmembrane</keyword>
<proteinExistence type="inferred from homology"/>
<evidence type="ECO:0000256" key="7">
    <source>
        <dbReference type="SAM" id="Phobius"/>
    </source>
</evidence>
<dbReference type="GO" id="GO:0016705">
    <property type="term" value="F:oxidoreductase activity, acting on paired donors, with incorporation or reduction of molecular oxygen"/>
    <property type="evidence" value="ECO:0007669"/>
    <property type="project" value="InterPro"/>
</dbReference>
<comment type="cofactor">
    <cofactor evidence="1 5">
        <name>heme</name>
        <dbReference type="ChEBI" id="CHEBI:30413"/>
    </cofactor>
</comment>
<dbReference type="EMBL" id="MZNU01000176">
    <property type="protein sequence ID" value="OWP03566.1"/>
    <property type="molecule type" value="Genomic_DNA"/>
</dbReference>
<feature type="region of interest" description="Disordered" evidence="6">
    <location>
        <begin position="534"/>
        <end position="560"/>
    </location>
</feature>